<evidence type="ECO:0000256" key="1">
    <source>
        <dbReference type="SAM" id="SignalP"/>
    </source>
</evidence>
<dbReference type="AlphaFoldDB" id="A0A517M687"/>
<dbReference type="SUPFAM" id="SSF53474">
    <property type="entry name" value="alpha/beta-Hydrolases"/>
    <property type="match status" value="1"/>
</dbReference>
<dbReference type="InterPro" id="IPR000801">
    <property type="entry name" value="Esterase-like"/>
</dbReference>
<evidence type="ECO:0000313" key="4">
    <source>
        <dbReference type="Proteomes" id="UP000319557"/>
    </source>
</evidence>
<feature type="chain" id="PRO_5022098114" evidence="1">
    <location>
        <begin position="23"/>
        <end position="592"/>
    </location>
</feature>
<keyword evidence="4" id="KW-1185">Reference proteome</keyword>
<dbReference type="KEGG" id="ruv:EC9_45980"/>
<evidence type="ECO:0000313" key="3">
    <source>
        <dbReference type="EMBL" id="QDS90390.1"/>
    </source>
</evidence>
<protein>
    <submittedName>
        <fullName evidence="3">Gluconolactonase</fullName>
        <ecNumber evidence="3">3.1.1.17</ecNumber>
    </submittedName>
</protein>
<dbReference type="SUPFAM" id="SSF63829">
    <property type="entry name" value="Calcium-dependent phosphotriesterase"/>
    <property type="match status" value="1"/>
</dbReference>
<dbReference type="Pfam" id="PF00756">
    <property type="entry name" value="Esterase"/>
    <property type="match status" value="1"/>
</dbReference>
<dbReference type="EC" id="3.1.1.17" evidence="3"/>
<name>A0A517M687_9BACT</name>
<dbReference type="InterPro" id="IPR050583">
    <property type="entry name" value="Mycobacterial_A85_antigen"/>
</dbReference>
<sequence length="592" mass="65585" precursor="true">MNIARPLTTAIALLLLASFAAAQPKTRQAESYPQHPDALLKEGVPVGTITKGVFNASQIYPGTVRDYWVYVPKQYDGSKPAALMVFQDGGGYARREGGYRIPNIFDNLIAAGEMPVTIAVFINPGVVPAPNDNAQSRFNRSYEYDSVDDSYANFLIDEMLPFVEKEHNVQLTDDPNLRAICGSSSGGICAYNVAWQRPDHFRRVFTTVGTYVGLRGGHELATLVRKTEPKPLRIYLQDGSNDLNIYAGDWWMANQTLLRALQWAGYEVEHTWGEGFHSSKHGTAIMPDVMRWLWKDFDTQPVSTHLDRSNSEANKFLVDGEGWELVSEGHKWAEGLAVTDDGTLYFTDVPASELYKVTPDGEVSLIVSDTGKTNGISLGPDGRLYGAASGARQIRAWDLKTLEMEVIAEGTTSNDIVVRHDGTIYYTDPPAGKIWSLDAKTRERKAVDNFKDCNGIGLSADQTQLFVGHFPGRFINAFQIADDGSLKYKQPYFHLEIPAADPRGLLDGMCVSQDGWLISTTAMGVQICDQPGRSHLILPMPPGSRRPSYATFGGPDRKTLYVANVDKIYRRKTQLVGADNWKQPVKPPKPRL</sequence>
<gene>
    <name evidence="3" type="primary">gnl_3</name>
    <name evidence="3" type="ORF">EC9_45980</name>
</gene>
<dbReference type="Gene3D" id="3.40.50.1820">
    <property type="entry name" value="alpha/beta hydrolase"/>
    <property type="match status" value="1"/>
</dbReference>
<dbReference type="GO" id="GO:0004341">
    <property type="term" value="F:gluconolactonase activity"/>
    <property type="evidence" value="ECO:0007669"/>
    <property type="project" value="UniProtKB-EC"/>
</dbReference>
<proteinExistence type="predicted"/>
<dbReference type="RefSeq" id="WP_145348214.1">
    <property type="nucleotide sequence ID" value="NZ_CP036261.1"/>
</dbReference>
<keyword evidence="1" id="KW-0732">Signal</keyword>
<evidence type="ECO:0000259" key="2">
    <source>
        <dbReference type="Pfam" id="PF08450"/>
    </source>
</evidence>
<dbReference type="PANTHER" id="PTHR48098:SF3">
    <property type="entry name" value="IRON(III) ENTEROBACTIN ESTERASE"/>
    <property type="match status" value="1"/>
</dbReference>
<dbReference type="PANTHER" id="PTHR48098">
    <property type="entry name" value="ENTEROCHELIN ESTERASE-RELATED"/>
    <property type="match status" value="1"/>
</dbReference>
<dbReference type="InterPro" id="IPR013658">
    <property type="entry name" value="SGL"/>
</dbReference>
<dbReference type="InterPro" id="IPR029058">
    <property type="entry name" value="AB_hydrolase_fold"/>
</dbReference>
<feature type="domain" description="SMP-30/Gluconolactonase/LRE-like region" evidence="2">
    <location>
        <begin position="332"/>
        <end position="563"/>
    </location>
</feature>
<keyword evidence="3" id="KW-0378">Hydrolase</keyword>
<accession>A0A517M687</accession>
<dbReference type="Pfam" id="PF08450">
    <property type="entry name" value="SGL"/>
    <property type="match status" value="1"/>
</dbReference>
<dbReference type="OrthoDB" id="9775130at2"/>
<dbReference type="EMBL" id="CP036261">
    <property type="protein sequence ID" value="QDS90390.1"/>
    <property type="molecule type" value="Genomic_DNA"/>
</dbReference>
<reference evidence="3 4" key="1">
    <citation type="submission" date="2019-02" db="EMBL/GenBank/DDBJ databases">
        <title>Deep-cultivation of Planctomycetes and their phenomic and genomic characterization uncovers novel biology.</title>
        <authorList>
            <person name="Wiegand S."/>
            <person name="Jogler M."/>
            <person name="Boedeker C."/>
            <person name="Pinto D."/>
            <person name="Vollmers J."/>
            <person name="Rivas-Marin E."/>
            <person name="Kohn T."/>
            <person name="Peeters S.H."/>
            <person name="Heuer A."/>
            <person name="Rast P."/>
            <person name="Oberbeckmann S."/>
            <person name="Bunk B."/>
            <person name="Jeske O."/>
            <person name="Meyerdierks A."/>
            <person name="Storesund J.E."/>
            <person name="Kallscheuer N."/>
            <person name="Luecker S."/>
            <person name="Lage O.M."/>
            <person name="Pohl T."/>
            <person name="Merkel B.J."/>
            <person name="Hornburger P."/>
            <person name="Mueller R.-W."/>
            <person name="Bruemmer F."/>
            <person name="Labrenz M."/>
            <person name="Spormann A.M."/>
            <person name="Op den Camp H."/>
            <person name="Overmann J."/>
            <person name="Amann R."/>
            <person name="Jetten M.S.M."/>
            <person name="Mascher T."/>
            <person name="Medema M.H."/>
            <person name="Devos D.P."/>
            <person name="Kaster A.-K."/>
            <person name="Ovreas L."/>
            <person name="Rohde M."/>
            <person name="Galperin M.Y."/>
            <person name="Jogler C."/>
        </authorList>
    </citation>
    <scope>NUCLEOTIDE SEQUENCE [LARGE SCALE GENOMIC DNA]</scope>
    <source>
        <strain evidence="3 4">EC9</strain>
    </source>
</reference>
<organism evidence="3 4">
    <name type="scientific">Rosistilla ulvae</name>
    <dbReference type="NCBI Taxonomy" id="1930277"/>
    <lineage>
        <taxon>Bacteria</taxon>
        <taxon>Pseudomonadati</taxon>
        <taxon>Planctomycetota</taxon>
        <taxon>Planctomycetia</taxon>
        <taxon>Pirellulales</taxon>
        <taxon>Pirellulaceae</taxon>
        <taxon>Rosistilla</taxon>
    </lineage>
</organism>
<dbReference type="Proteomes" id="UP000319557">
    <property type="component" value="Chromosome"/>
</dbReference>
<feature type="signal peptide" evidence="1">
    <location>
        <begin position="1"/>
        <end position="22"/>
    </location>
</feature>
<dbReference type="Gene3D" id="2.120.10.30">
    <property type="entry name" value="TolB, C-terminal domain"/>
    <property type="match status" value="1"/>
</dbReference>
<dbReference type="InterPro" id="IPR011042">
    <property type="entry name" value="6-blade_b-propeller_TolB-like"/>
</dbReference>